<evidence type="ECO:0000256" key="3">
    <source>
        <dbReference type="PIRSR" id="PIRSR613078-2"/>
    </source>
</evidence>
<sequence>MTKIGFVRHGSTAWNKERRAQGSADIPLDEDGIIQANKLAERLSMENWDVIYSSDLLRARQTAEIISERMGNKQIVLEPRIREVSGGQIEGTIESERIAKWGHNWRELDLGMEDVESVIKRTLPFIQEIQEKHENMNILIVSHGACIQCLIQELVPQVEFEGHLENTSITELNKTSNGWTCNLYNCAKHLDS</sequence>
<reference evidence="4 5" key="1">
    <citation type="submission" date="2017-01" db="EMBL/GenBank/DDBJ databases">
        <title>Draft genome sequence of Bacillus oleronius.</title>
        <authorList>
            <person name="Allam M."/>
        </authorList>
    </citation>
    <scope>NUCLEOTIDE SEQUENCE [LARGE SCALE GENOMIC DNA]</scope>
    <source>
        <strain evidence="4 5">DSM 9356</strain>
    </source>
</reference>
<dbReference type="RefSeq" id="WP_078109158.1">
    <property type="nucleotide sequence ID" value="NZ_CP065424.1"/>
</dbReference>
<keyword evidence="5" id="KW-1185">Reference proteome</keyword>
<comment type="caution">
    <text evidence="4">The sequence shown here is derived from an EMBL/GenBank/DDBJ whole genome shotgun (WGS) entry which is preliminary data.</text>
</comment>
<dbReference type="GO" id="GO:0045820">
    <property type="term" value="P:negative regulation of glycolytic process"/>
    <property type="evidence" value="ECO:0007669"/>
    <property type="project" value="TreeGrafter"/>
</dbReference>
<dbReference type="CDD" id="cd07067">
    <property type="entry name" value="HP_PGM_like"/>
    <property type="match status" value="1"/>
</dbReference>
<dbReference type="EMBL" id="MTLA01000005">
    <property type="protein sequence ID" value="OOP70280.1"/>
    <property type="molecule type" value="Genomic_DNA"/>
</dbReference>
<feature type="active site" description="Proton donor/acceptor" evidence="2">
    <location>
        <position position="83"/>
    </location>
</feature>
<name>A0A8E2IFQ5_9BACI</name>
<dbReference type="SMART" id="SM00855">
    <property type="entry name" value="PGAM"/>
    <property type="match status" value="1"/>
</dbReference>
<feature type="binding site" evidence="3">
    <location>
        <position position="58"/>
    </location>
    <ligand>
        <name>substrate</name>
    </ligand>
</feature>
<evidence type="ECO:0000313" key="4">
    <source>
        <dbReference type="EMBL" id="OOP70280.1"/>
    </source>
</evidence>
<evidence type="ECO:0000313" key="5">
    <source>
        <dbReference type="Proteomes" id="UP000189761"/>
    </source>
</evidence>
<gene>
    <name evidence="4" type="ORF">BWZ43_00585</name>
</gene>
<proteinExistence type="predicted"/>
<keyword evidence="1" id="KW-0378">Hydrolase</keyword>
<organism evidence="4 5">
    <name type="scientific">Heyndrickxia oleronia</name>
    <dbReference type="NCBI Taxonomy" id="38875"/>
    <lineage>
        <taxon>Bacteria</taxon>
        <taxon>Bacillati</taxon>
        <taxon>Bacillota</taxon>
        <taxon>Bacilli</taxon>
        <taxon>Bacillales</taxon>
        <taxon>Bacillaceae</taxon>
        <taxon>Heyndrickxia</taxon>
    </lineage>
</organism>
<accession>A0A8E2IFQ5</accession>
<evidence type="ECO:0000256" key="1">
    <source>
        <dbReference type="ARBA" id="ARBA00022801"/>
    </source>
</evidence>
<dbReference type="PANTHER" id="PTHR46517">
    <property type="entry name" value="FRUCTOSE-2,6-BISPHOSPHATASE TIGAR"/>
    <property type="match status" value="1"/>
</dbReference>
<dbReference type="SUPFAM" id="SSF53254">
    <property type="entry name" value="Phosphoglycerate mutase-like"/>
    <property type="match status" value="1"/>
</dbReference>
<protein>
    <submittedName>
        <fullName evidence="4">Histidine phosphatase family protein</fullName>
    </submittedName>
</protein>
<dbReference type="PANTHER" id="PTHR46517:SF1">
    <property type="entry name" value="FRUCTOSE-2,6-BISPHOSPHATASE TIGAR"/>
    <property type="match status" value="1"/>
</dbReference>
<dbReference type="Proteomes" id="UP000189761">
    <property type="component" value="Unassembled WGS sequence"/>
</dbReference>
<dbReference type="InterPro" id="IPR013078">
    <property type="entry name" value="His_Pase_superF_clade-1"/>
</dbReference>
<dbReference type="GO" id="GO:0043456">
    <property type="term" value="P:regulation of pentose-phosphate shunt"/>
    <property type="evidence" value="ECO:0007669"/>
    <property type="project" value="TreeGrafter"/>
</dbReference>
<evidence type="ECO:0000256" key="2">
    <source>
        <dbReference type="PIRSR" id="PIRSR613078-1"/>
    </source>
</evidence>
<feature type="active site" description="Tele-phosphohistidine intermediate" evidence="2">
    <location>
        <position position="9"/>
    </location>
</feature>
<dbReference type="Gene3D" id="3.40.50.1240">
    <property type="entry name" value="Phosphoglycerate mutase-like"/>
    <property type="match status" value="1"/>
</dbReference>
<dbReference type="AlphaFoldDB" id="A0A8E2IFQ5"/>
<dbReference type="InterPro" id="IPR051695">
    <property type="entry name" value="Phosphoglycerate_Mutase"/>
</dbReference>
<dbReference type="GO" id="GO:0004331">
    <property type="term" value="F:fructose-2,6-bisphosphate 2-phosphatase activity"/>
    <property type="evidence" value="ECO:0007669"/>
    <property type="project" value="TreeGrafter"/>
</dbReference>
<feature type="binding site" evidence="3">
    <location>
        <begin position="8"/>
        <end position="15"/>
    </location>
    <ligand>
        <name>substrate</name>
    </ligand>
</feature>
<dbReference type="InterPro" id="IPR029033">
    <property type="entry name" value="His_PPase_superfam"/>
</dbReference>
<dbReference type="Pfam" id="PF00300">
    <property type="entry name" value="His_Phos_1"/>
    <property type="match status" value="1"/>
</dbReference>
<dbReference type="GO" id="GO:0005829">
    <property type="term" value="C:cytosol"/>
    <property type="evidence" value="ECO:0007669"/>
    <property type="project" value="TreeGrafter"/>
</dbReference>